<reference evidence="1 2" key="1">
    <citation type="submission" date="2018-10" db="EMBL/GenBank/DDBJ databases">
        <title>Sequencing the genomes of 1000 actinobacteria strains.</title>
        <authorList>
            <person name="Klenk H.-P."/>
        </authorList>
    </citation>
    <scope>NUCLEOTIDE SEQUENCE [LARGE SCALE GENOMIC DNA]</scope>
    <source>
        <strain evidence="1 2">DSM 43911</strain>
    </source>
</reference>
<dbReference type="RefSeq" id="WP_170199583.1">
    <property type="nucleotide sequence ID" value="NZ_JBIUBA010000001.1"/>
</dbReference>
<sequence length="49" mass="5685">MVGMVVLTVLALPLVALVARVGRRRWVRRHQVARVRAQMAVFHHRLTRT</sequence>
<name>A0A495XD46_9PSEU</name>
<protein>
    <submittedName>
        <fullName evidence="1">Uncharacterized protein</fullName>
    </submittedName>
</protein>
<dbReference type="AlphaFoldDB" id="A0A495XD46"/>
<comment type="caution">
    <text evidence="1">The sequence shown here is derived from an EMBL/GenBank/DDBJ whole genome shotgun (WGS) entry which is preliminary data.</text>
</comment>
<keyword evidence="2" id="KW-1185">Reference proteome</keyword>
<dbReference type="EMBL" id="RBXR01000001">
    <property type="protein sequence ID" value="RKT71216.1"/>
    <property type="molecule type" value="Genomic_DNA"/>
</dbReference>
<accession>A0A495XD46</accession>
<evidence type="ECO:0000313" key="2">
    <source>
        <dbReference type="Proteomes" id="UP000272729"/>
    </source>
</evidence>
<proteinExistence type="predicted"/>
<dbReference type="Proteomes" id="UP000272729">
    <property type="component" value="Unassembled WGS sequence"/>
</dbReference>
<gene>
    <name evidence="1" type="ORF">DFJ66_4496</name>
</gene>
<evidence type="ECO:0000313" key="1">
    <source>
        <dbReference type="EMBL" id="RKT71216.1"/>
    </source>
</evidence>
<organism evidence="1 2">
    <name type="scientific">Saccharothrix variisporea</name>
    <dbReference type="NCBI Taxonomy" id="543527"/>
    <lineage>
        <taxon>Bacteria</taxon>
        <taxon>Bacillati</taxon>
        <taxon>Actinomycetota</taxon>
        <taxon>Actinomycetes</taxon>
        <taxon>Pseudonocardiales</taxon>
        <taxon>Pseudonocardiaceae</taxon>
        <taxon>Saccharothrix</taxon>
    </lineage>
</organism>